<sequence>VGFDKSITTLKNPLTAMKVDILVSILSYEKQIK</sequence>
<evidence type="ECO:0000313" key="1">
    <source>
        <dbReference type="EMBL" id="CAF4625402.1"/>
    </source>
</evidence>
<dbReference type="AlphaFoldDB" id="A0A8S2ZEX3"/>
<gene>
    <name evidence="1" type="ORF">BYL167_LOCUS41142</name>
</gene>
<reference evidence="1" key="1">
    <citation type="submission" date="2021-02" db="EMBL/GenBank/DDBJ databases">
        <authorList>
            <person name="Nowell W R."/>
        </authorList>
    </citation>
    <scope>NUCLEOTIDE SEQUENCE</scope>
</reference>
<feature type="non-terminal residue" evidence="1">
    <location>
        <position position="1"/>
    </location>
</feature>
<evidence type="ECO:0000313" key="2">
    <source>
        <dbReference type="Proteomes" id="UP000681967"/>
    </source>
</evidence>
<dbReference type="EMBL" id="CAJOBH010103565">
    <property type="protein sequence ID" value="CAF4625402.1"/>
    <property type="molecule type" value="Genomic_DNA"/>
</dbReference>
<organism evidence="1 2">
    <name type="scientific">Rotaria magnacalcarata</name>
    <dbReference type="NCBI Taxonomy" id="392030"/>
    <lineage>
        <taxon>Eukaryota</taxon>
        <taxon>Metazoa</taxon>
        <taxon>Spiralia</taxon>
        <taxon>Gnathifera</taxon>
        <taxon>Rotifera</taxon>
        <taxon>Eurotatoria</taxon>
        <taxon>Bdelloidea</taxon>
        <taxon>Philodinida</taxon>
        <taxon>Philodinidae</taxon>
        <taxon>Rotaria</taxon>
    </lineage>
</organism>
<proteinExistence type="predicted"/>
<accession>A0A8S2ZEX3</accession>
<comment type="caution">
    <text evidence="1">The sequence shown here is derived from an EMBL/GenBank/DDBJ whole genome shotgun (WGS) entry which is preliminary data.</text>
</comment>
<name>A0A8S2ZEX3_9BILA</name>
<dbReference type="Proteomes" id="UP000681967">
    <property type="component" value="Unassembled WGS sequence"/>
</dbReference>
<protein>
    <submittedName>
        <fullName evidence="1">Uncharacterized protein</fullName>
    </submittedName>
</protein>